<dbReference type="Gene3D" id="3.40.225.10">
    <property type="entry name" value="Class II aldolase/adducin N-terminal domain"/>
    <property type="match status" value="1"/>
</dbReference>
<dbReference type="GO" id="GO:0005829">
    <property type="term" value="C:cytosol"/>
    <property type="evidence" value="ECO:0007669"/>
    <property type="project" value="TreeGrafter"/>
</dbReference>
<evidence type="ECO:0000313" key="4">
    <source>
        <dbReference type="EMBL" id="CAD8895415.1"/>
    </source>
</evidence>
<evidence type="ECO:0000256" key="1">
    <source>
        <dbReference type="ARBA" id="ARBA00023002"/>
    </source>
</evidence>
<dbReference type="InterPro" id="IPR036291">
    <property type="entry name" value="NAD(P)-bd_dom_sf"/>
</dbReference>
<organism evidence="5">
    <name type="scientific">Corethron hystrix</name>
    <dbReference type="NCBI Taxonomy" id="216773"/>
    <lineage>
        <taxon>Eukaryota</taxon>
        <taxon>Sar</taxon>
        <taxon>Stramenopiles</taxon>
        <taxon>Ochrophyta</taxon>
        <taxon>Bacillariophyta</taxon>
        <taxon>Coscinodiscophyceae</taxon>
        <taxon>Corethrophycidae</taxon>
        <taxon>Corethrales</taxon>
        <taxon>Corethraceae</taxon>
        <taxon>Corethron</taxon>
    </lineage>
</organism>
<dbReference type="InterPro" id="IPR001303">
    <property type="entry name" value="Aldolase_II/adducin_N"/>
</dbReference>
<dbReference type="SUPFAM" id="SSF53639">
    <property type="entry name" value="AraD/HMP-PK domain-like"/>
    <property type="match status" value="1"/>
</dbReference>
<dbReference type="SUPFAM" id="SSF51735">
    <property type="entry name" value="NAD(P)-binding Rossmann-fold domains"/>
    <property type="match status" value="1"/>
</dbReference>
<dbReference type="InterPro" id="IPR036409">
    <property type="entry name" value="Aldolase_II/adducin_N_sf"/>
</dbReference>
<dbReference type="SMART" id="SM01007">
    <property type="entry name" value="Aldolase_II"/>
    <property type="match status" value="1"/>
</dbReference>
<dbReference type="Gene3D" id="3.40.50.150">
    <property type="entry name" value="Vaccinia Virus protein VP39"/>
    <property type="match status" value="1"/>
</dbReference>
<dbReference type="GO" id="GO:0030267">
    <property type="term" value="F:glyoxylate reductase (NADPH) activity"/>
    <property type="evidence" value="ECO:0007669"/>
    <property type="project" value="TreeGrafter"/>
</dbReference>
<gene>
    <name evidence="4" type="ORF">CHYS00102_LOCUS22629</name>
    <name evidence="5" type="ORF">CHYS00102_LOCUS22630</name>
</gene>
<dbReference type="InterPro" id="IPR029063">
    <property type="entry name" value="SAM-dependent_MTases_sf"/>
</dbReference>
<dbReference type="SUPFAM" id="SSF52283">
    <property type="entry name" value="Formate/glycerate dehydrogenase catalytic domain-like"/>
    <property type="match status" value="1"/>
</dbReference>
<dbReference type="GO" id="GO:0008757">
    <property type="term" value="F:S-adenosylmethionine-dependent methyltransferase activity"/>
    <property type="evidence" value="ECO:0007669"/>
    <property type="project" value="InterPro"/>
</dbReference>
<keyword evidence="2" id="KW-0520">NAD</keyword>
<accession>A0A6U5JQ88</accession>
<evidence type="ECO:0000259" key="3">
    <source>
        <dbReference type="SMART" id="SM01007"/>
    </source>
</evidence>
<dbReference type="Gene3D" id="3.40.50.720">
    <property type="entry name" value="NAD(P)-binding Rossmann-like Domain"/>
    <property type="match status" value="2"/>
</dbReference>
<reference evidence="5" key="1">
    <citation type="submission" date="2021-01" db="EMBL/GenBank/DDBJ databases">
        <authorList>
            <person name="Corre E."/>
            <person name="Pelletier E."/>
            <person name="Niang G."/>
            <person name="Scheremetjew M."/>
            <person name="Finn R."/>
            <person name="Kale V."/>
            <person name="Holt S."/>
            <person name="Cochrane G."/>
            <person name="Meng A."/>
            <person name="Brown T."/>
            <person name="Cohen L."/>
        </authorList>
    </citation>
    <scope>NUCLEOTIDE SEQUENCE</scope>
    <source>
        <strain evidence="5">308</strain>
    </source>
</reference>
<dbReference type="EMBL" id="HBFR01031167">
    <property type="protein sequence ID" value="CAD8895416.1"/>
    <property type="molecule type" value="Transcribed_RNA"/>
</dbReference>
<dbReference type="InterPro" id="IPR050223">
    <property type="entry name" value="D-isomer_2-hydroxyacid_DH"/>
</dbReference>
<dbReference type="InterPro" id="IPR013216">
    <property type="entry name" value="Methyltransf_11"/>
</dbReference>
<dbReference type="InterPro" id="IPR006140">
    <property type="entry name" value="D-isomer_DH_NAD-bd"/>
</dbReference>
<dbReference type="SUPFAM" id="SSF53335">
    <property type="entry name" value="S-adenosyl-L-methionine-dependent methyltransferases"/>
    <property type="match status" value="1"/>
</dbReference>
<evidence type="ECO:0000313" key="5">
    <source>
        <dbReference type="EMBL" id="CAD8895416.1"/>
    </source>
</evidence>
<dbReference type="PANTHER" id="PTHR10996:SF178">
    <property type="entry name" value="2-HYDROXYACID DEHYDROGENASE YGL185C-RELATED"/>
    <property type="match status" value="1"/>
</dbReference>
<sequence>MAPSNESDKQSSVAVSHPIAVADNFHFSHYYWNLWDLTTNDTEDDSDPDEVLQPKQMKNEDIKLKFYNHVMEDKNNNIHFGKWDGIAIEENDAYGKASENMTDWMFDLALDLQPHKRNQSNFKYCDLGSGTAAAALRIVDRYPEQVAKAVCLNLCHEQNITAQKHVDERNLGERVDIIEGTFENSSFKDSEFDLVFSQDAFIHALSKKQTYNEAYRIAKPGGVFVFCDLMAGDNPDLTSAEKQKFVETNVLNDWLNPTQNVQTVKEAGWKDVELIDLTADMRTSFQLMFKKVNFNLEHRQLGSNHNRVVLTNYSKKIKERIKQIDQGIFKWCVIHAKKPVKIDFLCKTPVPFVNTSKLILEDSKLDKTSIAVVDIVTKMPREKIMKLPSSVNLLITMSAGLDHIDVAACKERGIAVRQSGRDAITQHVAQYGLALIILTLRDAFNQLSVPFPSKGWNLNWNCEGIPATDANIAVIGMGLIGQALVKQVRAVAPNTTISYYVPSIFRDMDVEQELKLSYCSDLHQMAAECDILIPMCPLTKHTEHIVDRELLSKLKPSASLLNIARGKVVDTQALTEALENKSIRCAVLDTTFPEPLPADHKLWNLKNCYIFPHYATNTIAVRKALVEDIQPIVEEHYGLGRSDKKLRMIEKQLRNDLAVAHRLTVKYNMDMLVWNHISARFKSGCLLTPGRMLWSQVRPKDLVYSSSNVTADIIHAAIYAASSDIKAIIHLHTPAATAVSCLQDGFIPLTQDAAYFYKKVINYEWDGVSDDASEGPAITKAVQSMPGCNTMLMQNHGYVCFGRSVKEVWMLAYYFERCCEVQLRVMQTGAKISIPNEKVMAKAAEASYLPDFAPGVQEWDALCKEIGSMEKKKKAI</sequence>
<dbReference type="GO" id="GO:0016618">
    <property type="term" value="F:hydroxypyruvate reductase [NAD(P)H] activity"/>
    <property type="evidence" value="ECO:0007669"/>
    <property type="project" value="TreeGrafter"/>
</dbReference>
<name>A0A6U5JQ88_9STRA</name>
<proteinExistence type="predicted"/>
<keyword evidence="1" id="KW-0560">Oxidoreductase</keyword>
<dbReference type="Pfam" id="PF02826">
    <property type="entry name" value="2-Hacid_dh_C"/>
    <property type="match status" value="1"/>
</dbReference>
<dbReference type="Pfam" id="PF00596">
    <property type="entry name" value="Aldolase_II"/>
    <property type="match status" value="1"/>
</dbReference>
<dbReference type="EMBL" id="HBFR01031166">
    <property type="protein sequence ID" value="CAD8895415.1"/>
    <property type="molecule type" value="Transcribed_RNA"/>
</dbReference>
<dbReference type="GO" id="GO:0051287">
    <property type="term" value="F:NAD binding"/>
    <property type="evidence" value="ECO:0007669"/>
    <property type="project" value="InterPro"/>
</dbReference>
<feature type="domain" description="Class II aldolase/adducin N-terminal" evidence="3">
    <location>
        <begin position="655"/>
        <end position="823"/>
    </location>
</feature>
<dbReference type="AlphaFoldDB" id="A0A6U5JQ88"/>
<dbReference type="CDD" id="cd02440">
    <property type="entry name" value="AdoMet_MTases"/>
    <property type="match status" value="1"/>
</dbReference>
<dbReference type="PANTHER" id="PTHR10996">
    <property type="entry name" value="2-HYDROXYACID DEHYDROGENASE-RELATED"/>
    <property type="match status" value="1"/>
</dbReference>
<protein>
    <recommendedName>
        <fullName evidence="3">Class II aldolase/adducin N-terminal domain-containing protein</fullName>
    </recommendedName>
</protein>
<dbReference type="Pfam" id="PF08241">
    <property type="entry name" value="Methyltransf_11"/>
    <property type="match status" value="1"/>
</dbReference>
<evidence type="ECO:0000256" key="2">
    <source>
        <dbReference type="ARBA" id="ARBA00023027"/>
    </source>
</evidence>